<sequence length="145" mass="15973">MTTLSPELRKAFEETRYHVLIQAPFLLQVGQAQAALGALYRQHQTDCSCFITAFNPMGELLNKDENIERHAQLGRALGAAGLAALPAVAQHPANGWPAEPGFLVIGLGRDDAQRWAAQWEQLAVVWTSADMVPQLLETKVPGWMR</sequence>
<reference evidence="1 2" key="1">
    <citation type="journal article" date="2016" name="Int. J. Syst. Evol. Microbiol.">
        <title>Description of Comamonas sediminis sp. nov., isolated from lagoon sediments.</title>
        <authorList>
            <person name="Subhash Y."/>
            <person name="Bang J.J."/>
            <person name="You T.H."/>
            <person name="Lee S.S."/>
        </authorList>
    </citation>
    <scope>NUCLEOTIDE SEQUENCE [LARGE SCALE GENOMIC DNA]</scope>
    <source>
        <strain evidence="1 2">JCM 31169</strain>
    </source>
</reference>
<gene>
    <name evidence="1" type="ORF">AB7A72_14865</name>
</gene>
<name>A0ABV4B791_9BURK</name>
<organism evidence="1 2">
    <name type="scientific">Comamonas sediminis</name>
    <dbReference type="NCBI Taxonomy" id="1783360"/>
    <lineage>
        <taxon>Bacteria</taxon>
        <taxon>Pseudomonadati</taxon>
        <taxon>Pseudomonadota</taxon>
        <taxon>Betaproteobacteria</taxon>
        <taxon>Burkholderiales</taxon>
        <taxon>Comamonadaceae</taxon>
        <taxon>Comamonas</taxon>
    </lineage>
</organism>
<comment type="caution">
    <text evidence="1">The sequence shown here is derived from an EMBL/GenBank/DDBJ whole genome shotgun (WGS) entry which is preliminary data.</text>
</comment>
<dbReference type="RefSeq" id="WP_369460424.1">
    <property type="nucleotide sequence ID" value="NZ_JBGBDC010000006.1"/>
</dbReference>
<keyword evidence="2" id="KW-1185">Reference proteome</keyword>
<accession>A0ABV4B791</accession>
<dbReference type="InterPro" id="IPR021710">
    <property type="entry name" value="DUF3293"/>
</dbReference>
<evidence type="ECO:0000313" key="1">
    <source>
        <dbReference type="EMBL" id="MEY2252298.1"/>
    </source>
</evidence>
<proteinExistence type="predicted"/>
<dbReference type="Proteomes" id="UP001562178">
    <property type="component" value="Unassembled WGS sequence"/>
</dbReference>
<protein>
    <submittedName>
        <fullName evidence="1">DUF3293 domain-containing protein</fullName>
    </submittedName>
</protein>
<dbReference type="EMBL" id="JBGBDC010000006">
    <property type="protein sequence ID" value="MEY2252298.1"/>
    <property type="molecule type" value="Genomic_DNA"/>
</dbReference>
<dbReference type="Pfam" id="PF11697">
    <property type="entry name" value="DUF3293"/>
    <property type="match status" value="1"/>
</dbReference>
<evidence type="ECO:0000313" key="2">
    <source>
        <dbReference type="Proteomes" id="UP001562178"/>
    </source>
</evidence>